<reference evidence="4 5" key="1">
    <citation type="journal article" date="2024" name="Nat. Commun.">
        <title>Phylogenomics reveals the evolutionary origins of lichenization in chlorophyte algae.</title>
        <authorList>
            <person name="Puginier C."/>
            <person name="Libourel C."/>
            <person name="Otte J."/>
            <person name="Skaloud P."/>
            <person name="Haon M."/>
            <person name="Grisel S."/>
            <person name="Petersen M."/>
            <person name="Berrin J.G."/>
            <person name="Delaux P.M."/>
            <person name="Dal Grande F."/>
            <person name="Keller J."/>
        </authorList>
    </citation>
    <scope>NUCLEOTIDE SEQUENCE [LARGE SCALE GENOMIC DNA]</scope>
    <source>
        <strain evidence="4 5">SAG 2036</strain>
    </source>
</reference>
<organism evidence="4 5">
    <name type="scientific">Symbiochloris irregularis</name>
    <dbReference type="NCBI Taxonomy" id="706552"/>
    <lineage>
        <taxon>Eukaryota</taxon>
        <taxon>Viridiplantae</taxon>
        <taxon>Chlorophyta</taxon>
        <taxon>core chlorophytes</taxon>
        <taxon>Trebouxiophyceae</taxon>
        <taxon>Trebouxiales</taxon>
        <taxon>Trebouxiaceae</taxon>
        <taxon>Symbiochloris</taxon>
    </lineage>
</organism>
<dbReference type="InterPro" id="IPR026937">
    <property type="entry name" value="SBNO_Helicase_C_dom"/>
</dbReference>
<feature type="compositionally biased region" description="Low complexity" evidence="2">
    <location>
        <begin position="1072"/>
        <end position="1083"/>
    </location>
</feature>
<dbReference type="SMART" id="SM00165">
    <property type="entry name" value="UBA"/>
    <property type="match status" value="1"/>
</dbReference>
<sequence>MRKSTALETLKKTLAVPQSNPEDERGVGGDESVSEAVSKNVFASYKPSCSAIDRGIIHPGDIAEATSLSAIKLPETTYPLWDSIPAGVIDSGKLSQLQLEGIICACTKHLQFLPNGERAGFFLGDGAGVGKGRQIAGVILDNYARGRRRAVWLSTSSDLHHDAQRDLRALGCHIAVINNCQELDRETRVVGLAKDKQEGVLFMTYSTLISQHKKQTRLQQVLDWVGGASFDGCLVFDESHKSKNFTPGKEAQSTKVATAVLELQEKLPRARVLYCSATGVSEVGNMAYMGRLGLWGLGTSFTDFSAFLDSMKSRGVSFLEMLAMEMKSEGYYLARSLSFRDAEFTELECKLTAQQISMYDGAVLLWQDLRTALVTALELTGSKSREVWKPYWSAQQRFFKLLCISIKVPTVVREARAALQAGHAVVVGLQSTGEAAADALGLEPGQACGFVSTTREMLSRFVTSHFPTQYEPSTDAVVKPDMVGKSHPVCLAAKQALLERVAAADLPPNFLDELIDELGGPNACAEMTGRRGRVARNKSGKAVFQLRAKPDSSEMDSLNVKETASFMQGTKLVAIVSDAASTGISLHASAEAANQRRRVHMTIELPWSADRAIQQLGRSHRSNQVSAPMYKLVLTSLGGEKRFASAVARRLQSLGALTRGDRRAASGIDLSDSNLDNPLGAKSLRRMYDLIVQEAPRLPTGVNLATLLEASGESDSTTVLQMLPGEGRVSEADLAAAVQRLHGLLRESVSVMAVGVTLPRGDTAAPDDNGSSTRLALKELGDVRRFLNRLLGMPVARQALLFNYFFLTLTAEIQSAKSEGRYFEGVSDLSGSNITMAGEPQVLWVDALSHRPTLRHSVTVDRGMPFEVAQRRLAHQRTGPSDASGFRRSRRPMFGRDMVLLATQKPGSPGLFDIARPNTGASFFDMEADELSSKYSRISEEQAQELWTELYNVSGAACMHGVNCQLGPDCQVGRRKTSVTVLAGSVVRVWGALEATLSRNEHSLSKSDRTMRSLHVTFADGSALIGIRYPAKLLAEVVATLGAAKALLADRGQAQGEGGAPKGGALAPHSTSQAAKQAAAMSANLQKHTDPVSPVHAPSLQKAFRAPRTVLDFFRPTAKQATIGEVICMGFSREQAVSALRATGGDVQRAINWLLEQAGQSVG</sequence>
<dbReference type="Gene3D" id="1.10.8.10">
    <property type="entry name" value="DNA helicase RuvA subunit, C-terminal domain"/>
    <property type="match status" value="1"/>
</dbReference>
<evidence type="ECO:0000256" key="1">
    <source>
        <dbReference type="ARBA" id="ARBA00006992"/>
    </source>
</evidence>
<dbReference type="InterPro" id="IPR057332">
    <property type="entry name" value="SBNO_a/b_dom"/>
</dbReference>
<dbReference type="Proteomes" id="UP001465755">
    <property type="component" value="Unassembled WGS sequence"/>
</dbReference>
<dbReference type="AlphaFoldDB" id="A0AAW1NX58"/>
<dbReference type="InterPro" id="IPR015940">
    <property type="entry name" value="UBA"/>
</dbReference>
<feature type="region of interest" description="Disordered" evidence="2">
    <location>
        <begin position="1"/>
        <end position="32"/>
    </location>
</feature>
<dbReference type="Pfam" id="PF13871">
    <property type="entry name" value="Helicase_C_4"/>
    <property type="match status" value="1"/>
</dbReference>
<dbReference type="Pfam" id="PF13872">
    <property type="entry name" value="AAA_34"/>
    <property type="match status" value="1"/>
</dbReference>
<dbReference type="GO" id="GO:0006355">
    <property type="term" value="P:regulation of DNA-templated transcription"/>
    <property type="evidence" value="ECO:0007669"/>
    <property type="project" value="InterPro"/>
</dbReference>
<evidence type="ECO:0000259" key="3">
    <source>
        <dbReference type="PROSITE" id="PS50030"/>
    </source>
</evidence>
<dbReference type="SUPFAM" id="SSF46934">
    <property type="entry name" value="UBA-like"/>
    <property type="match status" value="1"/>
</dbReference>
<accession>A0AAW1NX58</accession>
<evidence type="ECO:0000256" key="2">
    <source>
        <dbReference type="SAM" id="MobiDB-lite"/>
    </source>
</evidence>
<dbReference type="InterPro" id="IPR039187">
    <property type="entry name" value="SNO_AAA"/>
</dbReference>
<dbReference type="GO" id="GO:0031490">
    <property type="term" value="F:chromatin DNA binding"/>
    <property type="evidence" value="ECO:0007669"/>
    <property type="project" value="TreeGrafter"/>
</dbReference>
<dbReference type="PANTHER" id="PTHR12706">
    <property type="entry name" value="STRAWBERRY NOTCH-RELATED"/>
    <property type="match status" value="1"/>
</dbReference>
<dbReference type="EMBL" id="JALJOQ010000102">
    <property type="protein sequence ID" value="KAK9798140.1"/>
    <property type="molecule type" value="Genomic_DNA"/>
</dbReference>
<dbReference type="Pfam" id="PF00627">
    <property type="entry name" value="UBA"/>
    <property type="match status" value="1"/>
</dbReference>
<evidence type="ECO:0000313" key="5">
    <source>
        <dbReference type="Proteomes" id="UP001465755"/>
    </source>
</evidence>
<protein>
    <recommendedName>
        <fullName evidence="3">UBA domain-containing protein</fullName>
    </recommendedName>
</protein>
<comment type="similarity">
    <text evidence="1">Belongs to the SBNO family.</text>
</comment>
<gene>
    <name evidence="4" type="ORF">WJX73_007295</name>
</gene>
<feature type="region of interest" description="Disordered" evidence="2">
    <location>
        <begin position="1054"/>
        <end position="1095"/>
    </location>
</feature>
<dbReference type="Pfam" id="PF25373">
    <property type="entry name" value="SBNO"/>
    <property type="match status" value="1"/>
</dbReference>
<comment type="caution">
    <text evidence="4">The sequence shown here is derived from an EMBL/GenBank/DDBJ whole genome shotgun (WGS) entry which is preliminary data.</text>
</comment>
<dbReference type="GO" id="GO:0005634">
    <property type="term" value="C:nucleus"/>
    <property type="evidence" value="ECO:0007669"/>
    <property type="project" value="TreeGrafter"/>
</dbReference>
<feature type="domain" description="UBA" evidence="3">
    <location>
        <begin position="1117"/>
        <end position="1157"/>
    </location>
</feature>
<dbReference type="PANTHER" id="PTHR12706:SF33">
    <property type="entry name" value="PROTEIN WITH HELICASE_C DOMAIN"/>
    <property type="match status" value="1"/>
</dbReference>
<dbReference type="PROSITE" id="PS50030">
    <property type="entry name" value="UBA"/>
    <property type="match status" value="1"/>
</dbReference>
<dbReference type="InterPro" id="IPR027417">
    <property type="entry name" value="P-loop_NTPase"/>
</dbReference>
<dbReference type="GO" id="GO:0042393">
    <property type="term" value="F:histone binding"/>
    <property type="evidence" value="ECO:0007669"/>
    <property type="project" value="TreeGrafter"/>
</dbReference>
<keyword evidence="5" id="KW-1185">Reference proteome</keyword>
<dbReference type="Gene3D" id="3.40.50.300">
    <property type="entry name" value="P-loop containing nucleotide triphosphate hydrolases"/>
    <property type="match status" value="1"/>
</dbReference>
<proteinExistence type="inferred from homology"/>
<name>A0AAW1NX58_9CHLO</name>
<evidence type="ECO:0000313" key="4">
    <source>
        <dbReference type="EMBL" id="KAK9798140.1"/>
    </source>
</evidence>
<dbReference type="InterPro" id="IPR009060">
    <property type="entry name" value="UBA-like_sf"/>
</dbReference>
<dbReference type="InterPro" id="IPR026741">
    <property type="entry name" value="SNO"/>
</dbReference>
<dbReference type="SUPFAM" id="SSF52540">
    <property type="entry name" value="P-loop containing nucleoside triphosphate hydrolases"/>
    <property type="match status" value="1"/>
</dbReference>